<comment type="caution">
    <text evidence="3">The sequence shown here is derived from an EMBL/GenBank/DDBJ whole genome shotgun (WGS) entry which is preliminary data.</text>
</comment>
<keyword evidence="1" id="KW-0812">Transmembrane</keyword>
<dbReference type="InterPro" id="IPR050816">
    <property type="entry name" value="Flavin-dep_Halogenase_NPB"/>
</dbReference>
<organism evidence="3">
    <name type="scientific">mine drainage metagenome</name>
    <dbReference type="NCBI Taxonomy" id="410659"/>
    <lineage>
        <taxon>unclassified sequences</taxon>
        <taxon>metagenomes</taxon>
        <taxon>ecological metagenomes</taxon>
    </lineage>
</organism>
<dbReference type="PRINTS" id="PR00420">
    <property type="entry name" value="RNGMNOXGNASE"/>
</dbReference>
<keyword evidence="1" id="KW-1133">Transmembrane helix</keyword>
<dbReference type="Pfam" id="PF01494">
    <property type="entry name" value="FAD_binding_3"/>
    <property type="match status" value="1"/>
</dbReference>
<reference evidence="3" key="1">
    <citation type="submission" date="2016-10" db="EMBL/GenBank/DDBJ databases">
        <title>Sequence of Gallionella enrichment culture.</title>
        <authorList>
            <person name="Poehlein A."/>
            <person name="Muehling M."/>
            <person name="Daniel R."/>
        </authorList>
    </citation>
    <scope>NUCLEOTIDE SEQUENCE</scope>
</reference>
<dbReference type="PANTHER" id="PTHR43747:SF1">
    <property type="entry name" value="SLR1998 PROTEIN"/>
    <property type="match status" value="1"/>
</dbReference>
<dbReference type="Gene3D" id="3.50.50.60">
    <property type="entry name" value="FAD/NAD(P)-binding domain"/>
    <property type="match status" value="1"/>
</dbReference>
<dbReference type="PANTHER" id="PTHR43747">
    <property type="entry name" value="FAD-BINDING PROTEIN"/>
    <property type="match status" value="1"/>
</dbReference>
<name>A0A1J5RGH0_9ZZZZ</name>
<evidence type="ECO:0000256" key="1">
    <source>
        <dbReference type="SAM" id="Phobius"/>
    </source>
</evidence>
<dbReference type="EC" id="1.-.-.-" evidence="3"/>
<feature type="transmembrane region" description="Helical" evidence="1">
    <location>
        <begin position="394"/>
        <end position="415"/>
    </location>
</feature>
<accession>A0A1J5RGH0</accession>
<keyword evidence="1" id="KW-0472">Membrane</keyword>
<feature type="domain" description="FAD-binding" evidence="2">
    <location>
        <begin position="8"/>
        <end position="315"/>
    </location>
</feature>
<dbReference type="GO" id="GO:0016491">
    <property type="term" value="F:oxidoreductase activity"/>
    <property type="evidence" value="ECO:0007669"/>
    <property type="project" value="UniProtKB-KW"/>
</dbReference>
<keyword evidence="3" id="KW-0560">Oxidoreductase</keyword>
<sequence length="436" mass="49098">MIEQQSSCEVLVIGGGPAGSTIATLLAQRGRDVLMLEKSRHPRFHIGESLLPMSMPMFDRLGVAEEIKRIGMVKLGAEFVSPWHGAPVMIDFNDAWDNTWPSAYQVRRDEFDEILFRNAAVKGARVIEGCKVTDVKFQPGEEALVNTVGMEGQAQRIRARFVVDASGRDTFLANHFGMKHRNKKHNSAAIFGHFTGAKRLEGEVEGNISLFWFDHGWFWFIPLSDGNTSVGATCWPYYMKTRKTDTVRFLLDTIALCPALAERLKDARLVSPVTATGNFSYLSERSSGENYILLGDAYAFIDPVFSSGVFLAMNSSFVGADTVETCLDKPQDAAQALKKFDKAMMRGPKMFSWFIYRITTPAMRDLLMYRGAESRIRKALISVLIGDVYRTKRYGFWLFMFKVMYYGLTLSNLKASIAAWRKRKRSIRVVEMGVTG</sequence>
<dbReference type="SUPFAM" id="SSF51905">
    <property type="entry name" value="FAD/NAD(P)-binding domain"/>
    <property type="match status" value="1"/>
</dbReference>
<dbReference type="GO" id="GO:0071949">
    <property type="term" value="F:FAD binding"/>
    <property type="evidence" value="ECO:0007669"/>
    <property type="project" value="InterPro"/>
</dbReference>
<evidence type="ECO:0000259" key="2">
    <source>
        <dbReference type="Pfam" id="PF01494"/>
    </source>
</evidence>
<dbReference type="InterPro" id="IPR036188">
    <property type="entry name" value="FAD/NAD-bd_sf"/>
</dbReference>
<dbReference type="EMBL" id="MLJW01000171">
    <property type="protein sequence ID" value="OIQ95198.1"/>
    <property type="molecule type" value="Genomic_DNA"/>
</dbReference>
<dbReference type="InterPro" id="IPR002938">
    <property type="entry name" value="FAD-bd"/>
</dbReference>
<gene>
    <name evidence="3" type="primary">lodB_2</name>
    <name evidence="3" type="ORF">GALL_227850</name>
</gene>
<proteinExistence type="predicted"/>
<evidence type="ECO:0000313" key="3">
    <source>
        <dbReference type="EMBL" id="OIQ95198.1"/>
    </source>
</evidence>
<protein>
    <submittedName>
        <fullName evidence="3">Putative FAD-dependent oxidoreductase LodB</fullName>
        <ecNumber evidence="3">1.-.-.-</ecNumber>
    </submittedName>
</protein>
<dbReference type="AlphaFoldDB" id="A0A1J5RGH0"/>